<evidence type="ECO:0000313" key="1">
    <source>
        <dbReference type="EMBL" id="TVY28544.1"/>
    </source>
</evidence>
<dbReference type="Proteomes" id="UP000431533">
    <property type="component" value="Unassembled WGS sequence"/>
</dbReference>
<dbReference type="InterPro" id="IPR014710">
    <property type="entry name" value="RmlC-like_jellyroll"/>
</dbReference>
<dbReference type="EMBL" id="QGMH01000029">
    <property type="protein sequence ID" value="TVY28544.1"/>
    <property type="molecule type" value="Genomic_DNA"/>
</dbReference>
<dbReference type="CDD" id="cd20281">
    <property type="entry name" value="cupin_QDO_C"/>
    <property type="match status" value="1"/>
</dbReference>
<sequence length="162" mass="17731">MRSMVLLPQTAFDVLALMPPPPPPPPKKKNAYTPYFVAKDYGPKFLNSNEGGYQVIRPFVTPITSRGNFTLSTITMDQLLSNVTSFIGHVAFEVLEGQLSVLMGGEVLSLLQGDVVFVPEITIYKYYSLVAYTKALIISQGAEGLDMKLIASATSWNSFVCS</sequence>
<reference evidence="1 2" key="1">
    <citation type="submission" date="2018-05" db="EMBL/GenBank/DDBJ databases">
        <title>Genome sequencing and assembly of the regulated plant pathogen Lachnellula willkommii and related sister species for the development of diagnostic species identification markers.</title>
        <authorList>
            <person name="Giroux E."/>
            <person name="Bilodeau G."/>
        </authorList>
    </citation>
    <scope>NUCLEOTIDE SEQUENCE [LARGE SCALE GENOMIC DNA]</scope>
    <source>
        <strain evidence="1 2">CBS 185.66</strain>
    </source>
</reference>
<dbReference type="OrthoDB" id="5370773at2759"/>
<dbReference type="Gene3D" id="2.60.120.10">
    <property type="entry name" value="Jelly Rolls"/>
    <property type="match status" value="1"/>
</dbReference>
<dbReference type="SUPFAM" id="SSF51182">
    <property type="entry name" value="RmlC-like cupins"/>
    <property type="match status" value="1"/>
</dbReference>
<name>A0A8H8R509_9HELO</name>
<keyword evidence="1" id="KW-0560">Oxidoreductase</keyword>
<accession>A0A8H8R509</accession>
<dbReference type="RefSeq" id="XP_031007332.1">
    <property type="nucleotide sequence ID" value="XM_031146950.1"/>
</dbReference>
<dbReference type="AlphaFoldDB" id="A0A8H8R509"/>
<dbReference type="GO" id="GO:0051213">
    <property type="term" value="F:dioxygenase activity"/>
    <property type="evidence" value="ECO:0007669"/>
    <property type="project" value="UniProtKB-KW"/>
</dbReference>
<dbReference type="InterPro" id="IPR011051">
    <property type="entry name" value="RmlC_Cupin_sf"/>
</dbReference>
<gene>
    <name evidence="1" type="primary">QDOI</name>
    <name evidence="1" type="ORF">LHYA1_G001972</name>
</gene>
<evidence type="ECO:0000313" key="2">
    <source>
        <dbReference type="Proteomes" id="UP000431533"/>
    </source>
</evidence>
<keyword evidence="2" id="KW-1185">Reference proteome</keyword>
<organism evidence="1 2">
    <name type="scientific">Lachnellula hyalina</name>
    <dbReference type="NCBI Taxonomy" id="1316788"/>
    <lineage>
        <taxon>Eukaryota</taxon>
        <taxon>Fungi</taxon>
        <taxon>Dikarya</taxon>
        <taxon>Ascomycota</taxon>
        <taxon>Pezizomycotina</taxon>
        <taxon>Leotiomycetes</taxon>
        <taxon>Helotiales</taxon>
        <taxon>Lachnaceae</taxon>
        <taxon>Lachnellula</taxon>
    </lineage>
</organism>
<feature type="non-terminal residue" evidence="1">
    <location>
        <position position="1"/>
    </location>
</feature>
<protein>
    <submittedName>
        <fullName evidence="1">Quercetin 2,3-dioxygenase</fullName>
    </submittedName>
</protein>
<comment type="caution">
    <text evidence="1">The sequence shown here is derived from an EMBL/GenBank/DDBJ whole genome shotgun (WGS) entry which is preliminary data.</text>
</comment>
<dbReference type="GeneID" id="41982170"/>
<keyword evidence="1" id="KW-0223">Dioxygenase</keyword>
<proteinExistence type="predicted"/>